<keyword evidence="3" id="KW-0812">Transmembrane</keyword>
<keyword evidence="3" id="KW-0472">Membrane</keyword>
<dbReference type="SUPFAM" id="SSF58104">
    <property type="entry name" value="Methyl-accepting chemotaxis protein (MCP) signaling domain"/>
    <property type="match status" value="1"/>
</dbReference>
<keyword evidence="6" id="KW-1185">Reference proteome</keyword>
<dbReference type="InterPro" id="IPR004089">
    <property type="entry name" value="MCPsignal_dom"/>
</dbReference>
<organism evidence="5 6">
    <name type="scientific">Anaeromonas frigoriresistens</name>
    <dbReference type="NCBI Taxonomy" id="2683708"/>
    <lineage>
        <taxon>Bacteria</taxon>
        <taxon>Bacillati</taxon>
        <taxon>Bacillota</taxon>
        <taxon>Tissierellia</taxon>
        <taxon>Tissierellales</taxon>
        <taxon>Thermohalobacteraceae</taxon>
        <taxon>Anaeromonas</taxon>
    </lineage>
</organism>
<keyword evidence="3" id="KW-1133">Transmembrane helix</keyword>
<sequence>MKSIKTKIIIYFCAVTLMTTTIISFLGYRKSVSGMQELQDSLLNEKLEGDISSANVYLNNYFGNLRYDDGLLLDQKGQSIENKNDMVDDILKNMGALATVFVKDGDDFKRITTNIIDKDGNRAVGTYLGKESNAYTDMINGDQFIGKANILDKPYLTAYKPLIDKSGEIIGILFVGVSEDKAYSLVSKYLSELRSTFIIITLAGMILAVIIAYIMSKRIAVPIVNLSKDIETLSNYDISLGEERETSKYLKRKDEIGVITRSLETMQKNFISLIKNINNNSQQVASASNELTITSQQSSVAAEEIGRTVEEIAMGATDQAKETEEGASHINKLGQLIEKDQKLVDELNISTIEVDKLKNEGSEILNDLVEQNNQNNIAVEEVHEIIINTNKSAGKIENASQMIRNIAEQTNLLALNAAIEAARAGESGRGFAVVAEEIRKLAEQSNEFTKEITDIINNLAKETTYAVNKMEEVNKLMNSQSESVKFTNTKFEGIDNAIEKMKIVIKNINQSGNDMESKKDEIINIIENLSAISEENAASTEEVSASVEEQTASMEELANASEALSKIANEMKISISKFKY</sequence>
<dbReference type="GO" id="GO:0016020">
    <property type="term" value="C:membrane"/>
    <property type="evidence" value="ECO:0007669"/>
    <property type="project" value="InterPro"/>
</dbReference>
<dbReference type="InterPro" id="IPR029151">
    <property type="entry name" value="Sensor-like_sf"/>
</dbReference>
<gene>
    <name evidence="5" type="ORF">GOQ27_04040</name>
</gene>
<dbReference type="Pfam" id="PF00015">
    <property type="entry name" value="MCPsignal"/>
    <property type="match status" value="1"/>
</dbReference>
<dbReference type="GO" id="GO:0007165">
    <property type="term" value="P:signal transduction"/>
    <property type="evidence" value="ECO:0007669"/>
    <property type="project" value="UniProtKB-KW"/>
</dbReference>
<dbReference type="SMART" id="SM00283">
    <property type="entry name" value="MA"/>
    <property type="match status" value="1"/>
</dbReference>
<protein>
    <submittedName>
        <fullName evidence="5">Cache 3/Cache 2 fusion domain-containing protein</fullName>
    </submittedName>
</protein>
<dbReference type="RefSeq" id="WP_203365544.1">
    <property type="nucleotide sequence ID" value="NZ_WSFT01000019.1"/>
</dbReference>
<evidence type="ECO:0000256" key="3">
    <source>
        <dbReference type="SAM" id="Phobius"/>
    </source>
</evidence>
<evidence type="ECO:0000256" key="2">
    <source>
        <dbReference type="PROSITE-ProRule" id="PRU00284"/>
    </source>
</evidence>
<dbReference type="Gene3D" id="1.10.287.950">
    <property type="entry name" value="Methyl-accepting chemotaxis protein"/>
    <property type="match status" value="1"/>
</dbReference>
<dbReference type="EMBL" id="WSFT01000019">
    <property type="protein sequence ID" value="MBS4537619.1"/>
    <property type="molecule type" value="Genomic_DNA"/>
</dbReference>
<dbReference type="Proteomes" id="UP000724672">
    <property type="component" value="Unassembled WGS sequence"/>
</dbReference>
<feature type="domain" description="Methyl-accepting transducer" evidence="4">
    <location>
        <begin position="294"/>
        <end position="551"/>
    </location>
</feature>
<feature type="transmembrane region" description="Helical" evidence="3">
    <location>
        <begin position="6"/>
        <end position="28"/>
    </location>
</feature>
<evidence type="ECO:0000313" key="5">
    <source>
        <dbReference type="EMBL" id="MBS4537619.1"/>
    </source>
</evidence>
<reference evidence="5" key="1">
    <citation type="submission" date="2019-12" db="EMBL/GenBank/DDBJ databases">
        <title>Clostridiaceae gen. nov. sp. nov., isolated from sediment in Xinjiang, China.</title>
        <authorList>
            <person name="Zhang R."/>
        </authorList>
    </citation>
    <scope>NUCLEOTIDE SEQUENCE</scope>
    <source>
        <strain evidence="5">D2Q-11</strain>
    </source>
</reference>
<dbReference type="InterPro" id="IPR033462">
    <property type="entry name" value="Cache_3-Cache_2"/>
</dbReference>
<evidence type="ECO:0000259" key="4">
    <source>
        <dbReference type="PROSITE" id="PS50111"/>
    </source>
</evidence>
<dbReference type="AlphaFoldDB" id="A0A942UVK7"/>
<dbReference type="Pfam" id="PF17201">
    <property type="entry name" value="Cache_3-Cache_2"/>
    <property type="match status" value="1"/>
</dbReference>
<dbReference type="PANTHER" id="PTHR32089">
    <property type="entry name" value="METHYL-ACCEPTING CHEMOTAXIS PROTEIN MCPB"/>
    <property type="match status" value="1"/>
</dbReference>
<dbReference type="SUPFAM" id="SSF103190">
    <property type="entry name" value="Sensory domain-like"/>
    <property type="match status" value="1"/>
</dbReference>
<dbReference type="PANTHER" id="PTHR32089:SF112">
    <property type="entry name" value="LYSOZYME-LIKE PROTEIN-RELATED"/>
    <property type="match status" value="1"/>
</dbReference>
<evidence type="ECO:0000256" key="1">
    <source>
        <dbReference type="ARBA" id="ARBA00023224"/>
    </source>
</evidence>
<feature type="transmembrane region" description="Helical" evidence="3">
    <location>
        <begin position="197"/>
        <end position="215"/>
    </location>
</feature>
<name>A0A942UVK7_9FIRM</name>
<comment type="caution">
    <text evidence="5">The sequence shown here is derived from an EMBL/GenBank/DDBJ whole genome shotgun (WGS) entry which is preliminary data.</text>
</comment>
<evidence type="ECO:0000313" key="6">
    <source>
        <dbReference type="Proteomes" id="UP000724672"/>
    </source>
</evidence>
<proteinExistence type="predicted"/>
<accession>A0A942UVK7</accession>
<keyword evidence="1 2" id="KW-0807">Transducer</keyword>
<dbReference type="PROSITE" id="PS50111">
    <property type="entry name" value="CHEMOTAXIS_TRANSDUC_2"/>
    <property type="match status" value="1"/>
</dbReference>